<dbReference type="EMBL" id="BSPP01000007">
    <property type="protein sequence ID" value="GLS87004.1"/>
    <property type="molecule type" value="Genomic_DNA"/>
</dbReference>
<organism evidence="2 3">
    <name type="scientific">Cypionkella aquatica</name>
    <dbReference type="NCBI Taxonomy" id="1756042"/>
    <lineage>
        <taxon>Bacteria</taxon>
        <taxon>Pseudomonadati</taxon>
        <taxon>Pseudomonadota</taxon>
        <taxon>Alphaproteobacteria</taxon>
        <taxon>Rhodobacterales</taxon>
        <taxon>Paracoccaceae</taxon>
        <taxon>Cypionkella</taxon>
    </lineage>
</organism>
<dbReference type="RefSeq" id="WP_284325186.1">
    <property type="nucleotide sequence ID" value="NZ_BSPP01000007.1"/>
</dbReference>
<evidence type="ECO:0000313" key="2">
    <source>
        <dbReference type="EMBL" id="GLS87004.1"/>
    </source>
</evidence>
<dbReference type="Proteomes" id="UP001157355">
    <property type="component" value="Unassembled WGS sequence"/>
</dbReference>
<feature type="transmembrane region" description="Helical" evidence="1">
    <location>
        <begin position="234"/>
        <end position="258"/>
    </location>
</feature>
<name>A0AA37X0N4_9RHOB</name>
<feature type="transmembrane region" description="Helical" evidence="1">
    <location>
        <begin position="55"/>
        <end position="75"/>
    </location>
</feature>
<keyword evidence="1" id="KW-1133">Transmembrane helix</keyword>
<proteinExistence type="predicted"/>
<feature type="transmembrane region" description="Helical" evidence="1">
    <location>
        <begin position="87"/>
        <end position="107"/>
    </location>
</feature>
<reference evidence="2 3" key="1">
    <citation type="journal article" date="2014" name="Int. J. Syst. Evol. Microbiol.">
        <title>Complete genome sequence of Corynebacterium casei LMG S-19264T (=DSM 44701T), isolated from a smear-ripened cheese.</title>
        <authorList>
            <consortium name="US DOE Joint Genome Institute (JGI-PGF)"/>
            <person name="Walter F."/>
            <person name="Albersmeier A."/>
            <person name="Kalinowski J."/>
            <person name="Ruckert C."/>
        </authorList>
    </citation>
    <scope>NUCLEOTIDE SEQUENCE [LARGE SCALE GENOMIC DNA]</scope>
    <source>
        <strain evidence="2 3">NBRC 111766</strain>
    </source>
</reference>
<feature type="transmembrane region" description="Helical" evidence="1">
    <location>
        <begin position="202"/>
        <end position="222"/>
    </location>
</feature>
<dbReference type="Pfam" id="PF10129">
    <property type="entry name" value="OpgC_C"/>
    <property type="match status" value="1"/>
</dbReference>
<dbReference type="PIRSF" id="PIRSF028704">
    <property type="entry name" value="UPC028704"/>
    <property type="match status" value="1"/>
</dbReference>
<evidence type="ECO:0000313" key="3">
    <source>
        <dbReference type="Proteomes" id="UP001157355"/>
    </source>
</evidence>
<dbReference type="PANTHER" id="PTHR38592">
    <property type="entry name" value="BLL4819 PROTEIN"/>
    <property type="match status" value="1"/>
</dbReference>
<keyword evidence="1" id="KW-0472">Membrane</keyword>
<protein>
    <submittedName>
        <fullName evidence="2">OpgC protein</fullName>
    </submittedName>
</protein>
<gene>
    <name evidence="2" type="primary">opgC</name>
    <name evidence="2" type="ORF">GCM10010873_19780</name>
</gene>
<keyword evidence="3" id="KW-1185">Reference proteome</keyword>
<accession>A0AA37X0N4</accession>
<dbReference type="PANTHER" id="PTHR38592:SF3">
    <property type="entry name" value="BLL4819 PROTEIN"/>
    <property type="match status" value="1"/>
</dbReference>
<dbReference type="InterPro" id="IPR014550">
    <property type="entry name" value="UCP028704_OpgC"/>
</dbReference>
<dbReference type="AlphaFoldDB" id="A0AA37X0N4"/>
<comment type="caution">
    <text evidence="2">The sequence shown here is derived from an EMBL/GenBank/DDBJ whole genome shotgun (WGS) entry which is preliminary data.</text>
</comment>
<feature type="transmembrane region" description="Helical" evidence="1">
    <location>
        <begin position="285"/>
        <end position="305"/>
    </location>
</feature>
<feature type="transmembrane region" description="Helical" evidence="1">
    <location>
        <begin position="19"/>
        <end position="35"/>
    </location>
</feature>
<feature type="transmembrane region" description="Helical" evidence="1">
    <location>
        <begin position="173"/>
        <end position="190"/>
    </location>
</feature>
<keyword evidence="1" id="KW-0812">Transmembrane</keyword>
<feature type="transmembrane region" description="Helical" evidence="1">
    <location>
        <begin position="349"/>
        <end position="369"/>
    </location>
</feature>
<evidence type="ECO:0000256" key="1">
    <source>
        <dbReference type="SAM" id="Phobius"/>
    </source>
</evidence>
<feature type="transmembrane region" description="Helical" evidence="1">
    <location>
        <begin position="144"/>
        <end position="166"/>
    </location>
</feature>
<feature type="transmembrane region" description="Helical" evidence="1">
    <location>
        <begin position="317"/>
        <end position="337"/>
    </location>
</feature>
<sequence length="385" mass="42743">MAELAAQAATHSRDYRIDFLRGVALVMIFINHIPGTVWENFTSRNFGFSDGAEGFVLMSGMATGLAYGPVFLRAANWRQAFRPWRRAFTLWWVHVLVVALIVALFLATQHDPAVAKMAVKRNIAPALEDTFGFGLPLATLGHQFAYADILPLYVVLMLWAPALLALAVRWPRALMAGSLVLWFGVGLIRYTMPTWPLSNGWFFNPFSWQVLFVAGMLTGIAIRQGRRWLPIRTWALRVSWAFLILAALWVQVGVVASYGGHTLWLLHEYAHFPSVFTSFEKSYVFAPRLLHILALAYALSALPLLKTVANSPKVAGIVLLGRHSLPVFATSTVLAYGAQVAKAMNPPSFWLDTALLAGGLLILFAVAWWRDGQKRAAQLKSARPV</sequence>